<comment type="similarity">
    <text evidence="1">Belongs to the class-II aminoacyl-tRNA synthetase family. Type 1 subfamily.</text>
</comment>
<dbReference type="GO" id="GO:0004815">
    <property type="term" value="F:aspartate-tRNA ligase activity"/>
    <property type="evidence" value="ECO:0007669"/>
    <property type="project" value="TreeGrafter"/>
</dbReference>
<dbReference type="InterPro" id="IPR004365">
    <property type="entry name" value="NA-bd_OB_tRNA"/>
</dbReference>
<dbReference type="GO" id="GO:0005737">
    <property type="term" value="C:cytoplasm"/>
    <property type="evidence" value="ECO:0007669"/>
    <property type="project" value="InterPro"/>
</dbReference>
<dbReference type="Pfam" id="PF02938">
    <property type="entry name" value="GAD"/>
    <property type="match status" value="1"/>
</dbReference>
<dbReference type="PANTHER" id="PTHR22594:SF5">
    <property type="entry name" value="ASPARTATE--TRNA LIGASE, MITOCHONDRIAL"/>
    <property type="match status" value="1"/>
</dbReference>
<dbReference type="HAMAP" id="MF_00044">
    <property type="entry name" value="Asp_tRNA_synth_type1"/>
    <property type="match status" value="1"/>
</dbReference>
<dbReference type="InterPro" id="IPR006195">
    <property type="entry name" value="aa-tRNA-synth_II"/>
</dbReference>
<dbReference type="PRINTS" id="PR01042">
    <property type="entry name" value="TRNASYNTHASP"/>
</dbReference>
<dbReference type="Pfam" id="PF01336">
    <property type="entry name" value="tRNA_anti-codon"/>
    <property type="match status" value="1"/>
</dbReference>
<protein>
    <recommendedName>
        <fullName evidence="7">Aminoacyl-transfer RNA synthetases class-II family profile domain-containing protein</fullName>
    </recommendedName>
</protein>
<dbReference type="InterPro" id="IPR012340">
    <property type="entry name" value="NA-bd_OB-fold"/>
</dbReference>
<proteinExistence type="inferred from homology"/>
<dbReference type="GO" id="GO:0005524">
    <property type="term" value="F:ATP binding"/>
    <property type="evidence" value="ECO:0007669"/>
    <property type="project" value="UniProtKB-KW"/>
</dbReference>
<dbReference type="Gene3D" id="3.30.1360.30">
    <property type="entry name" value="GAD-like domain"/>
    <property type="match status" value="1"/>
</dbReference>
<dbReference type="GO" id="GO:0003676">
    <property type="term" value="F:nucleic acid binding"/>
    <property type="evidence" value="ECO:0007669"/>
    <property type="project" value="InterPro"/>
</dbReference>
<organism evidence="8">
    <name type="scientific">marine metagenome</name>
    <dbReference type="NCBI Taxonomy" id="408172"/>
    <lineage>
        <taxon>unclassified sequences</taxon>
        <taxon>metagenomes</taxon>
        <taxon>ecological metagenomes</taxon>
    </lineage>
</organism>
<dbReference type="Gene3D" id="2.40.50.140">
    <property type="entry name" value="Nucleic acid-binding proteins"/>
    <property type="match status" value="1"/>
</dbReference>
<accession>A0A381R9H1</accession>
<reference evidence="8" key="1">
    <citation type="submission" date="2018-05" db="EMBL/GenBank/DDBJ databases">
        <authorList>
            <person name="Lanie J.A."/>
            <person name="Ng W.-L."/>
            <person name="Kazmierczak K.M."/>
            <person name="Andrzejewski T.M."/>
            <person name="Davidsen T.M."/>
            <person name="Wayne K.J."/>
            <person name="Tettelin H."/>
            <person name="Glass J.I."/>
            <person name="Rusch D."/>
            <person name="Podicherti R."/>
            <person name="Tsui H.-C.T."/>
            <person name="Winkler M.E."/>
        </authorList>
    </citation>
    <scope>NUCLEOTIDE SEQUENCE</scope>
</reference>
<evidence type="ECO:0000256" key="4">
    <source>
        <dbReference type="ARBA" id="ARBA00022840"/>
    </source>
</evidence>
<dbReference type="Gene3D" id="3.30.930.10">
    <property type="entry name" value="Bira Bifunctional Protein, Domain 2"/>
    <property type="match status" value="1"/>
</dbReference>
<dbReference type="PROSITE" id="PS50862">
    <property type="entry name" value="AA_TRNA_LIGASE_II"/>
    <property type="match status" value="1"/>
</dbReference>
<evidence type="ECO:0000259" key="7">
    <source>
        <dbReference type="PROSITE" id="PS50862"/>
    </source>
</evidence>
<dbReference type="InterPro" id="IPR004524">
    <property type="entry name" value="Asp-tRNA-ligase_1"/>
</dbReference>
<keyword evidence="3" id="KW-0547">Nucleotide-binding</keyword>
<dbReference type="AlphaFoldDB" id="A0A381R9H1"/>
<dbReference type="CDD" id="cd04317">
    <property type="entry name" value="EcAspRS_like_N"/>
    <property type="match status" value="1"/>
</dbReference>
<evidence type="ECO:0000256" key="3">
    <source>
        <dbReference type="ARBA" id="ARBA00022741"/>
    </source>
</evidence>
<dbReference type="CDD" id="cd00777">
    <property type="entry name" value="AspRS_core"/>
    <property type="match status" value="1"/>
</dbReference>
<dbReference type="InterPro" id="IPR047089">
    <property type="entry name" value="Asp-tRNA-ligase_1_N"/>
</dbReference>
<keyword evidence="4" id="KW-0067">ATP-binding</keyword>
<dbReference type="InterPro" id="IPR004115">
    <property type="entry name" value="GAD-like_sf"/>
</dbReference>
<evidence type="ECO:0000256" key="1">
    <source>
        <dbReference type="ARBA" id="ARBA00006303"/>
    </source>
</evidence>
<evidence type="ECO:0000256" key="6">
    <source>
        <dbReference type="ARBA" id="ARBA00023146"/>
    </source>
</evidence>
<gene>
    <name evidence="8" type="ORF">METZ01_LOCUS40333</name>
</gene>
<dbReference type="SUPFAM" id="SSF50249">
    <property type="entry name" value="Nucleic acid-binding proteins"/>
    <property type="match status" value="1"/>
</dbReference>
<evidence type="ECO:0000256" key="5">
    <source>
        <dbReference type="ARBA" id="ARBA00022917"/>
    </source>
</evidence>
<dbReference type="EMBL" id="UINC01001727">
    <property type="protein sequence ID" value="SUZ87479.1"/>
    <property type="molecule type" value="Genomic_DNA"/>
</dbReference>
<dbReference type="InterPro" id="IPR029351">
    <property type="entry name" value="GAD_dom"/>
</dbReference>
<dbReference type="InterPro" id="IPR002312">
    <property type="entry name" value="Asp/Asn-tRNA-synth_IIb"/>
</dbReference>
<evidence type="ECO:0000313" key="8">
    <source>
        <dbReference type="EMBL" id="SUZ87479.1"/>
    </source>
</evidence>
<dbReference type="GO" id="GO:0006422">
    <property type="term" value="P:aspartyl-tRNA aminoacylation"/>
    <property type="evidence" value="ECO:0007669"/>
    <property type="project" value="TreeGrafter"/>
</dbReference>
<dbReference type="NCBIfam" id="NF001750">
    <property type="entry name" value="PRK00476.1"/>
    <property type="match status" value="1"/>
</dbReference>
<feature type="domain" description="Aminoacyl-transfer RNA synthetases class-II family profile" evidence="7">
    <location>
        <begin position="153"/>
        <end position="561"/>
    </location>
</feature>
<dbReference type="PANTHER" id="PTHR22594">
    <property type="entry name" value="ASPARTYL/LYSYL-TRNA SYNTHETASE"/>
    <property type="match status" value="1"/>
</dbReference>
<dbReference type="InterPro" id="IPR047090">
    <property type="entry name" value="AspRS_core"/>
</dbReference>
<keyword evidence="5" id="KW-0648">Protein biosynthesis</keyword>
<dbReference type="SUPFAM" id="SSF55261">
    <property type="entry name" value="GAD domain-like"/>
    <property type="match status" value="1"/>
</dbReference>
<sequence>MSETSIERTQIRSRMVGRIRASHEGSEVTLAGWVHRRRDLGGLLFVDLRDRSGLVQVSFGPDWTEEASLECARGLGHEDVIQVKGIVVLRPLGAQNPDMGTGEIEVHVRSVELFSNAQTPVIPVYRGPEDELPTEELRLKHRVLDLRRSELQDALVLRHKLVLATRNYLDGCGFIEVETPILTKATPEGARDYLVPSRVHHGEFYALPQSPQIYKQILMVSGFDRYFQIARCFRDEDLRSDRQPEFTQIDVEASFIEPEDIFSWIEGLMVCLADTAGMDISQPFPRLTWAEAMERYGSDRPDLRYQLEITDWTQATSSLGFNMIDSAVEAGARVRGLRLSGGAKLSRRQIATIESKAKEVGAPGLLWAKQAEGGASGPLGKFLGPEDSLAMGLLPGDLAFVAFGPDSLTSPVLAAVRSEAAEALEFTPEQEHSWLWVTDFPLFDLRNGEITPSHHPFVMPHPDDIDLLESDPSSVRGTAYDLVYNGNELGSGSVRVHQPEIQRRILRALGLSDHEIEQKFGFLLNALSAGAPPHGGIALGVDRIVQRFSGSESLRDVIAFPKTTAARALYEEAPALVGNEELSELGLTTLKSSEG</sequence>
<dbReference type="NCBIfam" id="TIGR00459">
    <property type="entry name" value="aspS_bact"/>
    <property type="match status" value="1"/>
</dbReference>
<name>A0A381R9H1_9ZZZZ</name>
<evidence type="ECO:0000256" key="2">
    <source>
        <dbReference type="ARBA" id="ARBA00022598"/>
    </source>
</evidence>
<dbReference type="InterPro" id="IPR004364">
    <property type="entry name" value="Aa-tRNA-synt_II"/>
</dbReference>
<keyword evidence="2" id="KW-0436">Ligase</keyword>
<keyword evidence="6" id="KW-0030">Aminoacyl-tRNA synthetase</keyword>
<dbReference type="SUPFAM" id="SSF55681">
    <property type="entry name" value="Class II aaRS and biotin synthetases"/>
    <property type="match status" value="1"/>
</dbReference>
<dbReference type="InterPro" id="IPR045864">
    <property type="entry name" value="aa-tRNA-synth_II/BPL/LPL"/>
</dbReference>
<dbReference type="Pfam" id="PF00152">
    <property type="entry name" value="tRNA-synt_2"/>
    <property type="match status" value="1"/>
</dbReference>